<keyword evidence="1" id="KW-0472">Membrane</keyword>
<reference evidence="2 3" key="1">
    <citation type="submission" date="2024-01" db="EMBL/GenBank/DDBJ databases">
        <title>The genomes of 5 underutilized Papilionoideae crops provide insights into root nodulation and disease resistanc.</title>
        <authorList>
            <person name="Jiang F."/>
        </authorList>
    </citation>
    <scope>NUCLEOTIDE SEQUENCE [LARGE SCALE GENOMIC DNA]</scope>
    <source>
        <strain evidence="2">LVBAO_FW01</strain>
        <tissue evidence="2">Leaves</tissue>
    </source>
</reference>
<keyword evidence="1" id="KW-0812">Transmembrane</keyword>
<evidence type="ECO:0000313" key="2">
    <source>
        <dbReference type="EMBL" id="KAK7321728.1"/>
    </source>
</evidence>
<sequence>MLSRKELSVKPRHLIASSLLNFTLITESEPFILTLRLDIDPRWLSSLRDFDFMILKFDVLILAICFRKRVLFLPIAVLLAVPILIEFV</sequence>
<feature type="transmembrane region" description="Helical" evidence="1">
    <location>
        <begin position="70"/>
        <end position="87"/>
    </location>
</feature>
<proteinExistence type="predicted"/>
<comment type="caution">
    <text evidence="2">The sequence shown here is derived from an EMBL/GenBank/DDBJ whole genome shotgun (WGS) entry which is preliminary data.</text>
</comment>
<evidence type="ECO:0000256" key="1">
    <source>
        <dbReference type="SAM" id="Phobius"/>
    </source>
</evidence>
<dbReference type="AlphaFoldDB" id="A0AAN9KUJ1"/>
<gene>
    <name evidence="2" type="ORF">VNO77_32624</name>
</gene>
<dbReference type="EMBL" id="JAYMYQ010000007">
    <property type="protein sequence ID" value="KAK7321728.1"/>
    <property type="molecule type" value="Genomic_DNA"/>
</dbReference>
<evidence type="ECO:0000313" key="3">
    <source>
        <dbReference type="Proteomes" id="UP001367508"/>
    </source>
</evidence>
<organism evidence="2 3">
    <name type="scientific">Canavalia gladiata</name>
    <name type="common">Sword bean</name>
    <name type="synonym">Dolichos gladiatus</name>
    <dbReference type="NCBI Taxonomy" id="3824"/>
    <lineage>
        <taxon>Eukaryota</taxon>
        <taxon>Viridiplantae</taxon>
        <taxon>Streptophyta</taxon>
        <taxon>Embryophyta</taxon>
        <taxon>Tracheophyta</taxon>
        <taxon>Spermatophyta</taxon>
        <taxon>Magnoliopsida</taxon>
        <taxon>eudicotyledons</taxon>
        <taxon>Gunneridae</taxon>
        <taxon>Pentapetalae</taxon>
        <taxon>rosids</taxon>
        <taxon>fabids</taxon>
        <taxon>Fabales</taxon>
        <taxon>Fabaceae</taxon>
        <taxon>Papilionoideae</taxon>
        <taxon>50 kb inversion clade</taxon>
        <taxon>NPAAA clade</taxon>
        <taxon>indigoferoid/millettioid clade</taxon>
        <taxon>Phaseoleae</taxon>
        <taxon>Canavalia</taxon>
    </lineage>
</organism>
<accession>A0AAN9KUJ1</accession>
<keyword evidence="1" id="KW-1133">Transmembrane helix</keyword>
<name>A0AAN9KUJ1_CANGL</name>
<protein>
    <submittedName>
        <fullName evidence="2">Uncharacterized protein</fullName>
    </submittedName>
</protein>
<keyword evidence="3" id="KW-1185">Reference proteome</keyword>
<dbReference type="Proteomes" id="UP001367508">
    <property type="component" value="Unassembled WGS sequence"/>
</dbReference>